<dbReference type="UniPathway" id="UPA00115">
    <property type="reaction ID" value="UER00409"/>
</dbReference>
<dbReference type="PANTHER" id="PTHR11054">
    <property type="entry name" value="6-PHOSPHOGLUCONOLACTONASE"/>
    <property type="match status" value="1"/>
</dbReference>
<dbReference type="HOGENOM" id="CLU_053947_0_2_1"/>
<evidence type="ECO:0000256" key="4">
    <source>
        <dbReference type="ARBA" id="ARBA00013198"/>
    </source>
</evidence>
<dbReference type="InterPro" id="IPR039104">
    <property type="entry name" value="6PGL"/>
</dbReference>
<dbReference type="RefSeq" id="XP_073975182.1">
    <property type="nucleotide sequence ID" value="XM_074119081.1"/>
</dbReference>
<proteinExistence type="inferred from homology"/>
<sequence>MATPIISIHESENELIVQLINLIEELSLLSCKDGHLFKIGLSGGSIVNFLSKGLTNINTDLSKWIFFFCDERIVPVEDPDSTFGLYKKTLLAKISLQESQFIKIKENVSAEVAAADYESKLKEHFPQSDWPRFDVLLLGMGPDGHTASLFPNHPLLTKNDSWVAPITDSPKPPSSRITLTFPVINNANNCIFVVTGAEKASVVKEVLEDSSKLPASMVRPSNGKVYWLLDKAAASLLENQK</sequence>
<evidence type="ECO:0000313" key="8">
    <source>
        <dbReference type="EnsemblMetazoa" id="RPRC003833-PA"/>
    </source>
</evidence>
<dbReference type="eggNOG" id="KOG3147">
    <property type="taxonomic scope" value="Eukaryota"/>
</dbReference>
<dbReference type="Proteomes" id="UP000015103">
    <property type="component" value="Unassembled WGS sequence"/>
</dbReference>
<dbReference type="PANTHER" id="PTHR11054:SF0">
    <property type="entry name" value="6-PHOSPHOGLUCONOLACTONASE"/>
    <property type="match status" value="1"/>
</dbReference>
<accession>T1HIG0</accession>
<dbReference type="EC" id="3.1.1.31" evidence="4 6"/>
<dbReference type="Pfam" id="PF01182">
    <property type="entry name" value="Glucosamine_iso"/>
    <property type="match status" value="1"/>
</dbReference>
<evidence type="ECO:0000256" key="6">
    <source>
        <dbReference type="RuleBase" id="RU365095"/>
    </source>
</evidence>
<evidence type="ECO:0000256" key="2">
    <source>
        <dbReference type="ARBA" id="ARBA00004961"/>
    </source>
</evidence>
<organism evidence="8 9">
    <name type="scientific">Rhodnius prolixus</name>
    <name type="common">Triatomid bug</name>
    <dbReference type="NCBI Taxonomy" id="13249"/>
    <lineage>
        <taxon>Eukaryota</taxon>
        <taxon>Metazoa</taxon>
        <taxon>Ecdysozoa</taxon>
        <taxon>Arthropoda</taxon>
        <taxon>Hexapoda</taxon>
        <taxon>Insecta</taxon>
        <taxon>Pterygota</taxon>
        <taxon>Neoptera</taxon>
        <taxon>Paraneoptera</taxon>
        <taxon>Hemiptera</taxon>
        <taxon>Heteroptera</taxon>
        <taxon>Panheteroptera</taxon>
        <taxon>Cimicomorpha</taxon>
        <taxon>Reduviidae</taxon>
        <taxon>Triatominae</taxon>
        <taxon>Rhodnius</taxon>
    </lineage>
</organism>
<feature type="domain" description="Glucosamine/galactosamine-6-phosphate isomerase" evidence="7">
    <location>
        <begin position="11"/>
        <end position="227"/>
    </location>
</feature>
<keyword evidence="9" id="KW-1185">Reference proteome</keyword>
<dbReference type="CDD" id="cd01400">
    <property type="entry name" value="6PGL"/>
    <property type="match status" value="1"/>
</dbReference>
<dbReference type="VEuPathDB" id="VectorBase:RPRC003833"/>
<reference evidence="8" key="1">
    <citation type="submission" date="2015-05" db="UniProtKB">
        <authorList>
            <consortium name="EnsemblMetazoa"/>
        </authorList>
    </citation>
    <scope>IDENTIFICATION</scope>
</reference>
<evidence type="ECO:0000313" key="9">
    <source>
        <dbReference type="Proteomes" id="UP000015103"/>
    </source>
</evidence>
<dbReference type="GO" id="GO:0005975">
    <property type="term" value="P:carbohydrate metabolic process"/>
    <property type="evidence" value="ECO:0007669"/>
    <property type="project" value="UniProtKB-UniRule"/>
</dbReference>
<dbReference type="FunCoup" id="T1HIG0">
    <property type="interactions" value="1140"/>
</dbReference>
<dbReference type="GO" id="GO:0017057">
    <property type="term" value="F:6-phosphogluconolactonase activity"/>
    <property type="evidence" value="ECO:0007669"/>
    <property type="project" value="UniProtKB-UniRule"/>
</dbReference>
<dbReference type="InterPro" id="IPR037171">
    <property type="entry name" value="NagB/RpiA_transferase-like"/>
</dbReference>
<protein>
    <recommendedName>
        <fullName evidence="4 6">6-phosphogluconolactonase</fullName>
        <shortName evidence="6">6PGL</shortName>
        <ecNumber evidence="4 6">3.1.1.31</ecNumber>
    </recommendedName>
</protein>
<name>T1HIG0_RHOPR</name>
<evidence type="ECO:0000256" key="1">
    <source>
        <dbReference type="ARBA" id="ARBA00000832"/>
    </source>
</evidence>
<evidence type="ECO:0000259" key="7">
    <source>
        <dbReference type="Pfam" id="PF01182"/>
    </source>
</evidence>
<comment type="similarity">
    <text evidence="3 6">Belongs to the glucosamine/galactosamine-6-phosphate isomerase family. 6-phosphogluconolactonase subfamily.</text>
</comment>
<evidence type="ECO:0000256" key="5">
    <source>
        <dbReference type="ARBA" id="ARBA00022801"/>
    </source>
</evidence>
<dbReference type="InterPro" id="IPR006148">
    <property type="entry name" value="Glc/Gal-6P_isomerase"/>
</dbReference>
<keyword evidence="5 6" id="KW-0378">Hydrolase</keyword>
<comment type="pathway">
    <text evidence="2 6">Carbohydrate degradation; pentose phosphate pathway; D-ribulose 5-phosphate from D-glucose 6-phosphate (oxidative stage): step 2/3.</text>
</comment>
<comment type="catalytic activity">
    <reaction evidence="1 6">
        <text>6-phospho-D-glucono-1,5-lactone + H2O = 6-phospho-D-gluconate + H(+)</text>
        <dbReference type="Rhea" id="RHEA:12556"/>
        <dbReference type="ChEBI" id="CHEBI:15377"/>
        <dbReference type="ChEBI" id="CHEBI:15378"/>
        <dbReference type="ChEBI" id="CHEBI:57955"/>
        <dbReference type="ChEBI" id="CHEBI:58759"/>
        <dbReference type="EC" id="3.1.1.31"/>
    </reaction>
</comment>
<dbReference type="GeneID" id="141449533"/>
<dbReference type="GO" id="GO:0006098">
    <property type="term" value="P:pentose-phosphate shunt"/>
    <property type="evidence" value="ECO:0007669"/>
    <property type="project" value="UniProtKB-UniPathway"/>
</dbReference>
<dbReference type="NCBIfam" id="TIGR01198">
    <property type="entry name" value="pgl"/>
    <property type="match status" value="1"/>
</dbReference>
<dbReference type="STRING" id="13249.T1HIG0"/>
<dbReference type="EMBL" id="ACPB03010283">
    <property type="status" value="NOT_ANNOTATED_CDS"/>
    <property type="molecule type" value="Genomic_DNA"/>
</dbReference>
<dbReference type="EnsemblMetazoa" id="RPRC003833-RA">
    <property type="protein sequence ID" value="RPRC003833-PA"/>
    <property type="gene ID" value="RPRC003833"/>
</dbReference>
<dbReference type="AlphaFoldDB" id="T1HIG0"/>
<dbReference type="Gene3D" id="3.40.50.1360">
    <property type="match status" value="1"/>
</dbReference>
<dbReference type="SUPFAM" id="SSF100950">
    <property type="entry name" value="NagB/RpiA/CoA transferase-like"/>
    <property type="match status" value="1"/>
</dbReference>
<dbReference type="InParanoid" id="T1HIG0"/>
<evidence type="ECO:0000256" key="3">
    <source>
        <dbReference type="ARBA" id="ARBA00010662"/>
    </source>
</evidence>
<dbReference type="InterPro" id="IPR005900">
    <property type="entry name" value="6-phosphogluconolactonase_DevB"/>
</dbReference>
<dbReference type="OMA" id="YQLFEFE"/>
<comment type="function">
    <text evidence="6">Hydrolysis of 6-phosphogluconolactone to 6-phosphogluconate.</text>
</comment>
<dbReference type="FunFam" id="3.40.50.1360:FF:000005">
    <property type="entry name" value="6-phosphogluconolactonase"/>
    <property type="match status" value="1"/>
</dbReference>